<evidence type="ECO:0000256" key="2">
    <source>
        <dbReference type="ARBA" id="ARBA00022448"/>
    </source>
</evidence>
<evidence type="ECO:0000313" key="12">
    <source>
        <dbReference type="EMBL" id="GGO84621.1"/>
    </source>
</evidence>
<dbReference type="InterPro" id="IPR024167">
    <property type="entry name" value="Cytochrome_c4-like"/>
</dbReference>
<evidence type="ECO:0000256" key="6">
    <source>
        <dbReference type="ARBA" id="ARBA00022982"/>
    </source>
</evidence>
<dbReference type="PRINTS" id="PR00605">
    <property type="entry name" value="CYTCHROMECIC"/>
</dbReference>
<organism evidence="12 13">
    <name type="scientific">Marinobacterium nitratireducens</name>
    <dbReference type="NCBI Taxonomy" id="518897"/>
    <lineage>
        <taxon>Bacteria</taxon>
        <taxon>Pseudomonadati</taxon>
        <taxon>Pseudomonadota</taxon>
        <taxon>Gammaproteobacteria</taxon>
        <taxon>Oceanospirillales</taxon>
        <taxon>Oceanospirillaceae</taxon>
        <taxon>Marinobacterium</taxon>
    </lineage>
</organism>
<accession>A0A918DUK1</accession>
<proteinExistence type="predicted"/>
<comment type="PTM">
    <text evidence="8">Binds 2 heme c groups covalently per subunit.</text>
</comment>
<evidence type="ECO:0000256" key="4">
    <source>
        <dbReference type="ARBA" id="ARBA00022723"/>
    </source>
</evidence>
<dbReference type="GO" id="GO:0042597">
    <property type="term" value="C:periplasmic space"/>
    <property type="evidence" value="ECO:0007669"/>
    <property type="project" value="UniProtKB-SubCell"/>
</dbReference>
<reference evidence="12 13" key="1">
    <citation type="journal article" date="2014" name="Int. J. Syst. Evol. Microbiol.">
        <title>Complete genome sequence of Corynebacterium casei LMG S-19264T (=DSM 44701T), isolated from a smear-ripened cheese.</title>
        <authorList>
            <consortium name="US DOE Joint Genome Institute (JGI-PGF)"/>
            <person name="Walter F."/>
            <person name="Albersmeier A."/>
            <person name="Kalinowski J."/>
            <person name="Ruckert C."/>
        </authorList>
    </citation>
    <scope>NUCLEOTIDE SEQUENCE [LARGE SCALE GENOMIC DNA]</scope>
    <source>
        <strain evidence="12 13">CGMCC 1.7286</strain>
    </source>
</reference>
<dbReference type="SUPFAM" id="SSF46626">
    <property type="entry name" value="Cytochrome c"/>
    <property type="match status" value="2"/>
</dbReference>
<dbReference type="Gene3D" id="1.10.760.10">
    <property type="entry name" value="Cytochrome c-like domain"/>
    <property type="match status" value="2"/>
</dbReference>
<sequence>MMNAKLGCLLAGALVFCGMAHAAGDAQRGQTIVMQGDGSGAPCLACHGLDGAGNDAAGFPRLAGLDAGYLEKQMQDYRTGTRQSAIMAPNVDNLDDQQIADVAAWYASQTAAVPPLPDADSELMAHGERLATRGDWDSYVVPCETCHGPGSEGVGSAFPRLAGQHAGYIKQQLQAWKSGARSNDPDQLMLAIAARLSDEQIEAVATYLARQPMQGDL</sequence>
<dbReference type="GO" id="GO:0020037">
    <property type="term" value="F:heme binding"/>
    <property type="evidence" value="ECO:0007669"/>
    <property type="project" value="InterPro"/>
</dbReference>
<dbReference type="InterPro" id="IPR008168">
    <property type="entry name" value="Cyt_C_IC"/>
</dbReference>
<dbReference type="GO" id="GO:0005506">
    <property type="term" value="F:iron ion binding"/>
    <property type="evidence" value="ECO:0007669"/>
    <property type="project" value="InterPro"/>
</dbReference>
<dbReference type="PANTHER" id="PTHR33751">
    <property type="entry name" value="CBB3-TYPE CYTOCHROME C OXIDASE SUBUNIT FIXP"/>
    <property type="match status" value="1"/>
</dbReference>
<dbReference type="AlphaFoldDB" id="A0A918DUK1"/>
<feature type="chain" id="PRO_5037425098" evidence="10">
    <location>
        <begin position="23"/>
        <end position="217"/>
    </location>
</feature>
<keyword evidence="2" id="KW-0813">Transport</keyword>
<dbReference type="PIRSF" id="PIRSF000005">
    <property type="entry name" value="Cytochrome_c4"/>
    <property type="match status" value="1"/>
</dbReference>
<evidence type="ECO:0000256" key="7">
    <source>
        <dbReference type="ARBA" id="ARBA00023004"/>
    </source>
</evidence>
<evidence type="ECO:0000256" key="3">
    <source>
        <dbReference type="ARBA" id="ARBA00022617"/>
    </source>
</evidence>
<evidence type="ECO:0000256" key="10">
    <source>
        <dbReference type="SAM" id="SignalP"/>
    </source>
</evidence>
<protein>
    <submittedName>
        <fullName evidence="12">Cytochrome c</fullName>
    </submittedName>
</protein>
<dbReference type="InterPro" id="IPR009056">
    <property type="entry name" value="Cyt_c-like_dom"/>
</dbReference>
<feature type="binding site" description="axial binding residue" evidence="9">
    <location>
        <position position="147"/>
    </location>
    <ligand>
        <name>heme c</name>
        <dbReference type="ChEBI" id="CHEBI:61717"/>
        <label>2</label>
    </ligand>
    <ligandPart>
        <name>Fe</name>
        <dbReference type="ChEBI" id="CHEBI:18248"/>
    </ligandPart>
</feature>
<evidence type="ECO:0000256" key="8">
    <source>
        <dbReference type="PIRSR" id="PIRSR000005-1"/>
    </source>
</evidence>
<comment type="subcellular location">
    <subcellularLocation>
        <location evidence="1">Periplasm</location>
    </subcellularLocation>
</comment>
<keyword evidence="10" id="KW-0732">Signal</keyword>
<evidence type="ECO:0000313" key="13">
    <source>
        <dbReference type="Proteomes" id="UP000599578"/>
    </source>
</evidence>
<feature type="binding site" description="covalent" evidence="8">
    <location>
        <position position="143"/>
    </location>
    <ligand>
        <name>heme c</name>
        <dbReference type="ChEBI" id="CHEBI:61717"/>
        <label>2</label>
    </ligand>
</feature>
<keyword evidence="3 8" id="KW-0349">Heme</keyword>
<dbReference type="GO" id="GO:0009055">
    <property type="term" value="F:electron transfer activity"/>
    <property type="evidence" value="ECO:0007669"/>
    <property type="project" value="InterPro"/>
</dbReference>
<dbReference type="Pfam" id="PF00034">
    <property type="entry name" value="Cytochrom_C"/>
    <property type="match status" value="2"/>
</dbReference>
<gene>
    <name evidence="12" type="ORF">GCM10011348_31270</name>
</gene>
<evidence type="ECO:0000256" key="9">
    <source>
        <dbReference type="PIRSR" id="PIRSR000005-2"/>
    </source>
</evidence>
<feature type="binding site" description="covalent" evidence="8">
    <location>
        <position position="43"/>
    </location>
    <ligand>
        <name>heme c</name>
        <dbReference type="ChEBI" id="CHEBI:61717"/>
        <label>1</label>
    </ligand>
</feature>
<dbReference type="Proteomes" id="UP000599578">
    <property type="component" value="Unassembled WGS sequence"/>
</dbReference>
<evidence type="ECO:0000256" key="5">
    <source>
        <dbReference type="ARBA" id="ARBA00022764"/>
    </source>
</evidence>
<dbReference type="EMBL" id="BMLT01000008">
    <property type="protein sequence ID" value="GGO84621.1"/>
    <property type="molecule type" value="Genomic_DNA"/>
</dbReference>
<keyword evidence="4 9" id="KW-0479">Metal-binding</keyword>
<feature type="domain" description="Cytochrome c" evidence="11">
    <location>
        <begin position="122"/>
        <end position="212"/>
    </location>
</feature>
<name>A0A918DUK1_9GAMM</name>
<dbReference type="InterPro" id="IPR036909">
    <property type="entry name" value="Cyt_c-like_dom_sf"/>
</dbReference>
<keyword evidence="5" id="KW-0574">Periplasm</keyword>
<feature type="domain" description="Cytochrome c" evidence="11">
    <location>
        <begin position="24"/>
        <end position="110"/>
    </location>
</feature>
<keyword evidence="13" id="KW-1185">Reference proteome</keyword>
<feature type="binding site" description="axial binding residue" evidence="9">
    <location>
        <position position="87"/>
    </location>
    <ligand>
        <name>heme c</name>
        <dbReference type="ChEBI" id="CHEBI:61717"/>
        <label>1</label>
    </ligand>
    <ligandPart>
        <name>Fe</name>
        <dbReference type="ChEBI" id="CHEBI:18248"/>
    </ligandPart>
</feature>
<evidence type="ECO:0000259" key="11">
    <source>
        <dbReference type="PROSITE" id="PS51007"/>
    </source>
</evidence>
<keyword evidence="7 9" id="KW-0408">Iron</keyword>
<feature type="signal peptide" evidence="10">
    <location>
        <begin position="1"/>
        <end position="22"/>
    </location>
</feature>
<dbReference type="InterPro" id="IPR050597">
    <property type="entry name" value="Cytochrome_c_Oxidase_Subunit"/>
</dbReference>
<evidence type="ECO:0000256" key="1">
    <source>
        <dbReference type="ARBA" id="ARBA00004418"/>
    </source>
</evidence>
<keyword evidence="6" id="KW-0249">Electron transport</keyword>
<dbReference type="PANTHER" id="PTHR33751:SF9">
    <property type="entry name" value="CYTOCHROME C4"/>
    <property type="match status" value="1"/>
</dbReference>
<feature type="binding site" description="axial binding residue" evidence="9">
    <location>
        <position position="189"/>
    </location>
    <ligand>
        <name>heme c</name>
        <dbReference type="ChEBI" id="CHEBI:61717"/>
        <label>2</label>
    </ligand>
    <ligandPart>
        <name>Fe</name>
        <dbReference type="ChEBI" id="CHEBI:18248"/>
    </ligandPart>
</feature>
<dbReference type="PROSITE" id="PS51007">
    <property type="entry name" value="CYTC"/>
    <property type="match status" value="2"/>
</dbReference>
<feature type="binding site" description="covalent" evidence="8">
    <location>
        <position position="146"/>
    </location>
    <ligand>
        <name>heme c</name>
        <dbReference type="ChEBI" id="CHEBI:61717"/>
        <label>2</label>
    </ligand>
</feature>
<feature type="binding site" description="axial binding residue" evidence="9">
    <location>
        <position position="47"/>
    </location>
    <ligand>
        <name>heme c</name>
        <dbReference type="ChEBI" id="CHEBI:61717"/>
        <label>1</label>
    </ligand>
    <ligandPart>
        <name>Fe</name>
        <dbReference type="ChEBI" id="CHEBI:18248"/>
    </ligandPart>
</feature>
<feature type="binding site" description="covalent" evidence="8">
    <location>
        <position position="46"/>
    </location>
    <ligand>
        <name>heme c</name>
        <dbReference type="ChEBI" id="CHEBI:61717"/>
        <label>1</label>
    </ligand>
</feature>
<comment type="caution">
    <text evidence="12">The sequence shown here is derived from an EMBL/GenBank/DDBJ whole genome shotgun (WGS) entry which is preliminary data.</text>
</comment>